<dbReference type="Pfam" id="PF05593">
    <property type="entry name" value="RHS_repeat"/>
    <property type="match status" value="5"/>
</dbReference>
<feature type="signal peptide" evidence="3">
    <location>
        <begin position="1"/>
        <end position="24"/>
    </location>
</feature>
<dbReference type="InterPro" id="IPR050708">
    <property type="entry name" value="T6SS_VgrG/RHS"/>
</dbReference>
<feature type="region of interest" description="Disordered" evidence="2">
    <location>
        <begin position="47"/>
        <end position="119"/>
    </location>
</feature>
<dbReference type="InterPro" id="IPR031325">
    <property type="entry name" value="RHS_repeat"/>
</dbReference>
<organism evidence="5 6">
    <name type="scientific">Streptomyces bambusae</name>
    <dbReference type="NCBI Taxonomy" id="1550616"/>
    <lineage>
        <taxon>Bacteria</taxon>
        <taxon>Bacillati</taxon>
        <taxon>Actinomycetota</taxon>
        <taxon>Actinomycetes</taxon>
        <taxon>Kitasatosporales</taxon>
        <taxon>Streptomycetaceae</taxon>
        <taxon>Streptomyces</taxon>
    </lineage>
</organism>
<dbReference type="InterPro" id="IPR045351">
    <property type="entry name" value="DUF6531"/>
</dbReference>
<dbReference type="Pfam" id="PF13930">
    <property type="entry name" value="Endonuclea_NS_2"/>
    <property type="match status" value="1"/>
</dbReference>
<dbReference type="PROSITE" id="PS50025">
    <property type="entry name" value="LAM_G_DOMAIN"/>
    <property type="match status" value="1"/>
</dbReference>
<dbReference type="Gene3D" id="2.60.40.10">
    <property type="entry name" value="Immunoglobulins"/>
    <property type="match status" value="1"/>
</dbReference>
<name>A0ABS6Z4A8_9ACTN</name>
<dbReference type="InterPro" id="IPR013320">
    <property type="entry name" value="ConA-like_dom_sf"/>
</dbReference>
<keyword evidence="1" id="KW-0677">Repeat</keyword>
<feature type="compositionally biased region" description="Low complexity" evidence="2">
    <location>
        <begin position="62"/>
        <end position="73"/>
    </location>
</feature>
<evidence type="ECO:0000256" key="2">
    <source>
        <dbReference type="SAM" id="MobiDB-lite"/>
    </source>
</evidence>
<proteinExistence type="predicted"/>
<feature type="compositionally biased region" description="Basic and acidic residues" evidence="2">
    <location>
        <begin position="3159"/>
        <end position="3173"/>
    </location>
</feature>
<dbReference type="InterPro" id="IPR044929">
    <property type="entry name" value="DNA/RNA_non-sp_Endonuclease_sf"/>
</dbReference>
<dbReference type="InterPro" id="IPR056823">
    <property type="entry name" value="TEN-like_YD-shell"/>
</dbReference>
<dbReference type="InterPro" id="IPR006530">
    <property type="entry name" value="YD"/>
</dbReference>
<keyword evidence="6" id="KW-1185">Reference proteome</keyword>
<dbReference type="EMBL" id="WTFF01000065">
    <property type="protein sequence ID" value="MBW5482606.1"/>
    <property type="molecule type" value="Genomic_DNA"/>
</dbReference>
<feature type="region of interest" description="Disordered" evidence="2">
    <location>
        <begin position="1848"/>
        <end position="1881"/>
    </location>
</feature>
<protein>
    <submittedName>
        <fullName evidence="5">DNRLRE domain-containing protein</fullName>
    </submittedName>
</protein>
<feature type="region of interest" description="Disordered" evidence="2">
    <location>
        <begin position="3107"/>
        <end position="3273"/>
    </location>
</feature>
<sequence>MWGIPVRISRPLVFALAFAMAVLAGTEQAAVAAGLWAAEHRITGAGERPDQVWGSARGRGHSASADSTAAVADGGRSGAGRAPGELPVAGGTSRADLGKRPEPQAPKVQHVPAPATAAPSGFDAVRSAEVPGARTERARVYANADGTRTTRFFNEPVNFLSSQGDWKEIDSTLARSAGIKAMSASGSGWESRATDDLIYFSEYADGAPLVRMGINERFSIGYGIQDARQAQGIVSGSTITYPDVRASSDVELIADGDSIKETLVLKDKNAPKEWRFPLTLAGLTARLDGHGGVAFHDSDGKQQGWMPAGWMEDSNFGEKSREGAISSGVSYSLVEEGGQQVLRVTLDEKWLAAPERVFPVRVDPSVTGVQATSGTYVEAPYNQNFASSTVIKTGTYDSGGHKAAGFLRFDGLDSGSLKNAWVVSAQLSLYNSWSSSCTPRPVTVHQITSNWSETTTSAWPGPPTGPALGSKSFAHAYRPAGASNWSCAPAWEGIPLGESGRQLVDDWTHGRTPNYGLAVKASTTDSLGWKQFGSDNYPDAKPSLDVLWTPYGATYQLGGFVTPMTATSEGTYKVTVTNRGQQTWGAGSNFKLRYDLYDGAGNQVGGDYWSKIRWTDLPQDVPPGGSVTLDAKIAPLAPATYTLVWTMDHYGVSTFAAQGVPGAGMKFDAVNIAPYLTAVTPPSGSVADTLTPSLWVAGADMDRYPNPSLTYQFEVCEVEGQDARKNCRTTAHSPSQNWTVPAGWLNWSKTYAWYAYAHDGQDQSARPGPVYLSTQVPQPAITSHLGGPDDGRSFGERAGNYVSAATDAAVPTVGPELAVTRTYNSQDPRTTNAFGAGWTTRWDMRALSEPDGSVVITLANGSQVRFGRNEDGSYSAPAGSVGVLTATSGGGWTLRDPSAALYSFDAAGLLMKIKDGHGREQQLAYTGGRLAKATDSVSGRNLSFTWTGDHVSSVSTDAVGPSAPALTWTYAYEAGRLSKVCPPDSATACTGYTYTPGSHYRSMVLDGGPTAYWRLNETEGEAAASEAVSRTGLTAGRYRDVTLGATGALAATGNKAVSFNGTTSYVELPEATLSPSKLLSVELWFKTSTPGGVLLGFQNRPLTEGHWIFNPVLVVDSAGHLRGSFEKTGGGSAGQMTSPDPVTDNTWHHAVLTSTGTGQTLYLDGQSVGSTTGPVEHAGKTYTYLGAGHTATEWDGMPGLGVRHFNGLMDDVAVYHRALDAGTVQSHFAGRMEAAKLSKTTMPSGRTGGEVVYDDNTERAIQVKDASGGAWQISAPAYSAGSKAYADAARATGPVNYWRLGDTSGAAAVDEISSGGNGSYRDGVTLGGVGAFLDGDDGSVTLDGIRGAISVPAETLTDASSLTVELWFRADKPGGVLLGLQDTELGTPASHYNPSLLIDADGKLRGHLWDGCACNPITSPGKVTDNAWHHVVLTGGPAGQTMYLDGTKIGYLAGLTKPETLAHAYLGAGYSSTGWDGRSAGERYFDGQLDEAAFYAKELDAQTVADHYKARTRLVAGSGDQYRGAVMADAPAGFWRLDETSGTRVTSKVAINSGHGTYTRTSLGTTGVFGAGDGSAAQFNGDGYAELPPLQMAGTDLSVELWFKTRQPGVLFASQESPLDGATVACCTYTPILYVGTDGKLHGEYYSPGVTASNASPNSVSDDAWHHAVITTQGDTQTLYLDGTQVAAKTGAPASHQLDQHTYVGAGFANLWPASPGAISYLTGQIDEVAVYQRPLTAEQIAGHYDARTRATRSALAASVTVTDPTGAKTTSTFDAVRGQRRIAGTDAEGGVTAYAYDTGGFLHTVTDPGGHSTVTGHDARGNTVSTTTCRDADSCWTSFAEYHYNAADPLDPRNGKPTALRSARSTSPTDNRHRTTTSYTPLGLTDTVTLADGRTTRTTYTTGTEAAVGGGTTPAGLVATQRTPAGATTSYAYHASGDVAQATAPSGLVTKYTYDGIGRKLTETQISTSHPEGVTSTYTYNAMSRTTSETAPGVKNEITGITHTALVTRTFDSDGYLLTESTEDTTGGDPKRTTTYRYNERGFNDSVTDAAGNETTYGHDALGRVIQETDPAGSTVTHAFTSRGQLAESVLKDWTGDPSGQTHDLVLVSHAYDPSGRLASTTDAMGATTTFTYFDDGLPATATAEDVTQSDGTKHDIVLESNNYDGDGNLIQQTTAGGRTTVHAVDATGRTTSTVFDPNGLNRVTTFAYDADDRITEQTQSIDATGKKLTASTEYDTAGNPTKATLTDGTSTRTVTGTYDQHGRPLTTVSPRGNTTTNRYDILGRLIEETAPQVQAEQKDTPATTVAPTSTIGYNTFGDITDARDARGHTARTEVDSLGRPTAVTLPDYTPPGGTTITSTTRTTYDKLGRPTSTADALGRTTHYEYDQLDQLVRRTDPVADPTGTTPSQPGEIKGINGGGLSTFTWTPTGLQLSATDPTGSRTTATYDQLGRQLTATTVERKPTLQNLTTRYHWDDAGNQTASVTPEGRRSTAEHNAAGEVLKAVDPAGGTTTFTYDSLGRTTEIKDPTGRRTHTAYNLAGQPTAVTDYGTGSTPLRTATSEYDADGNLIADVDAKGARSTYTYDALGQMTQQVLPATSTKSITTTFGYDAVGNRTRLTDGRGNTTHYTFNAWGLPESTVEPATSQHWNEDVRTWTTIYDAAGQAVTELLPGGVKRQRTYDGLGRLTDETGSGTAVATRPRTLGYDLAGRMTKAGGSTLLTDNLYTYNDRGQLLTTAGPAGTSEYTYDADGMMTSRKDAAGTTTFTYDTAGRLDTTTDPLTGTRTHSDYDAAGRLTLQQYTRPNAGQYQTTAQRAYTYDSLGRPTKDAVTRATGEAVQGLEYGYDLVDQLTSKTTTGTAGAAAHTYGHDLAGRMTSWSDGTTTTPYEWDDAGNLTKRGTTAAAYDSRNRLETWGPETYAYSARGTEKTVTTNGGTPRQIQSDAFERTITNGTSTFTYDSLDRVLTHNGTAFTYDGGSNNLVTDAATTYTRTPVGSLLASTTTSTPASANLSVTDRHTDLVASLTPDGTTITGSRAYDPFGKITATAGANPDIGYQSGWTDPATNEVNMAARWYQPGIGSFTSRDTWQLDPTENALEANRYAYAAGGPLNGTDPSGHQNLRDAGGGGGGTGGFGIPVRGGRGTSTSRGSRAPAGQSARSRTEAEARRSNRARQEQSTPKTQSARSRTEANARNNSRPSSPRGSTRPGGPKGPGGKATPGRGNTSKSPGSRNTGAKSGGTKTTGTKPGTTTPQRPQTPQNPNRGSHPAPAPKHIPEKAGLAVRDATWTLGDGWQGVFGAADLLRLYEENLGFTPEGDIAADYSLGAHLTPDAVNESEFDRSPVDRHDCKKGNSAIYYMPLDSRGRAQGARACLNRGDYNYEDDKGNWKFDTGSTNLVGTGTEFPFDRNSGWNNFPRGWSPGGGLQRGHLIAKSVGGSGEDARNLVPLYNKSNAPDMSSIEARIARRVESGETIYYSVTPEYVGDDPIPVRIHIGWIGNREGAGYAVVKNYRH</sequence>
<dbReference type="Pfam" id="PF20148">
    <property type="entry name" value="DUF6531"/>
    <property type="match status" value="1"/>
</dbReference>
<keyword evidence="3" id="KW-0732">Signal</keyword>
<dbReference type="InterPro" id="IPR022385">
    <property type="entry name" value="Rhs_assc_core"/>
</dbReference>
<dbReference type="Pfam" id="PF25023">
    <property type="entry name" value="TEN_YD-shell"/>
    <property type="match status" value="2"/>
</dbReference>
<feature type="compositionally biased region" description="Low complexity" evidence="2">
    <location>
        <begin position="2246"/>
        <end position="2259"/>
    </location>
</feature>
<reference evidence="5 6" key="1">
    <citation type="submission" date="2019-12" db="EMBL/GenBank/DDBJ databases">
        <title>Genome sequence of Streptomyces bambusae.</title>
        <authorList>
            <person name="Bansal K."/>
            <person name="Choksket S."/>
            <person name="Korpole S."/>
            <person name="Patil P.B."/>
        </authorList>
    </citation>
    <scope>NUCLEOTIDE SEQUENCE [LARGE SCALE GENOMIC DNA]</scope>
    <source>
        <strain evidence="5 6">SK60</strain>
    </source>
</reference>
<feature type="compositionally biased region" description="Low complexity" evidence="2">
    <location>
        <begin position="3143"/>
        <end position="3158"/>
    </location>
</feature>
<dbReference type="Gene3D" id="3.40.570.10">
    <property type="entry name" value="Extracellular Endonuclease, subunit A"/>
    <property type="match status" value="1"/>
</dbReference>
<dbReference type="Gene3D" id="2.180.10.10">
    <property type="entry name" value="RHS repeat-associated core"/>
    <property type="match status" value="4"/>
</dbReference>
<feature type="region of interest" description="Disordered" evidence="2">
    <location>
        <begin position="2341"/>
        <end position="2376"/>
    </location>
</feature>
<dbReference type="PANTHER" id="PTHR32305">
    <property type="match status" value="1"/>
</dbReference>
<dbReference type="NCBIfam" id="NF033679">
    <property type="entry name" value="DNRLRE_dom"/>
    <property type="match status" value="1"/>
</dbReference>
<evidence type="ECO:0000256" key="1">
    <source>
        <dbReference type="ARBA" id="ARBA00022737"/>
    </source>
</evidence>
<dbReference type="CDD" id="cd00110">
    <property type="entry name" value="LamG"/>
    <property type="match status" value="2"/>
</dbReference>
<feature type="compositionally biased region" description="Polar residues" evidence="2">
    <location>
        <begin position="3223"/>
        <end position="3234"/>
    </location>
</feature>
<dbReference type="Pfam" id="PF13385">
    <property type="entry name" value="Laminin_G_3"/>
    <property type="match status" value="3"/>
</dbReference>
<feature type="compositionally biased region" description="Gly residues" evidence="2">
    <location>
        <begin position="3123"/>
        <end position="3142"/>
    </location>
</feature>
<evidence type="ECO:0000256" key="3">
    <source>
        <dbReference type="SAM" id="SignalP"/>
    </source>
</evidence>
<gene>
    <name evidence="5" type="ORF">GPJ59_12085</name>
</gene>
<dbReference type="Gene3D" id="2.60.120.200">
    <property type="match status" value="3"/>
</dbReference>
<feature type="chain" id="PRO_5047527577" evidence="3">
    <location>
        <begin position="25"/>
        <end position="3511"/>
    </location>
</feature>
<comment type="caution">
    <text evidence="5">The sequence shown here is derived from an EMBL/GenBank/DDBJ whole genome shotgun (WGS) entry which is preliminary data.</text>
</comment>
<dbReference type="NCBIfam" id="TIGR03696">
    <property type="entry name" value="Rhs_assc_core"/>
    <property type="match status" value="1"/>
</dbReference>
<feature type="compositionally biased region" description="Low complexity" evidence="2">
    <location>
        <begin position="3190"/>
        <end position="3207"/>
    </location>
</feature>
<dbReference type="SMART" id="SM00282">
    <property type="entry name" value="LamG"/>
    <property type="match status" value="2"/>
</dbReference>
<feature type="region of interest" description="Disordered" evidence="2">
    <location>
        <begin position="2235"/>
        <end position="2276"/>
    </location>
</feature>
<feature type="compositionally biased region" description="Low complexity" evidence="2">
    <location>
        <begin position="3237"/>
        <end position="3263"/>
    </location>
</feature>
<evidence type="ECO:0000313" key="6">
    <source>
        <dbReference type="Proteomes" id="UP000812013"/>
    </source>
</evidence>
<accession>A0ABS6Z4A8</accession>
<dbReference type="InterPro" id="IPR013783">
    <property type="entry name" value="Ig-like_fold"/>
</dbReference>
<feature type="domain" description="Laminin G" evidence="4">
    <location>
        <begin position="1055"/>
        <end position="1235"/>
    </location>
</feature>
<evidence type="ECO:0000313" key="5">
    <source>
        <dbReference type="EMBL" id="MBW5482606.1"/>
    </source>
</evidence>
<dbReference type="InterPro" id="IPR001791">
    <property type="entry name" value="Laminin_G"/>
</dbReference>
<feature type="compositionally biased region" description="Low complexity" evidence="2">
    <location>
        <begin position="2352"/>
        <end position="2364"/>
    </location>
</feature>
<dbReference type="SUPFAM" id="SSF49899">
    <property type="entry name" value="Concanavalin A-like lectins/glucanases"/>
    <property type="match status" value="3"/>
</dbReference>
<dbReference type="NCBIfam" id="TIGR01643">
    <property type="entry name" value="YD_repeat_2x"/>
    <property type="match status" value="8"/>
</dbReference>
<feature type="compositionally biased region" description="Polar residues" evidence="2">
    <location>
        <begin position="2235"/>
        <end position="2245"/>
    </location>
</feature>
<dbReference type="InterPro" id="IPR044927">
    <property type="entry name" value="Endonuclea_NS_2"/>
</dbReference>
<dbReference type="PANTHER" id="PTHR32305:SF17">
    <property type="entry name" value="TRNA NUCLEASE WAPA"/>
    <property type="match status" value="1"/>
</dbReference>
<evidence type="ECO:0000259" key="4">
    <source>
        <dbReference type="PROSITE" id="PS50025"/>
    </source>
</evidence>
<dbReference type="Proteomes" id="UP000812013">
    <property type="component" value="Unassembled WGS sequence"/>
</dbReference>